<dbReference type="Proteomes" id="UP001634394">
    <property type="component" value="Unassembled WGS sequence"/>
</dbReference>
<organism evidence="3 4">
    <name type="scientific">Sinanodonta woodiana</name>
    <name type="common">Chinese pond mussel</name>
    <name type="synonym">Anodonta woodiana</name>
    <dbReference type="NCBI Taxonomy" id="1069815"/>
    <lineage>
        <taxon>Eukaryota</taxon>
        <taxon>Metazoa</taxon>
        <taxon>Spiralia</taxon>
        <taxon>Lophotrochozoa</taxon>
        <taxon>Mollusca</taxon>
        <taxon>Bivalvia</taxon>
        <taxon>Autobranchia</taxon>
        <taxon>Heteroconchia</taxon>
        <taxon>Palaeoheterodonta</taxon>
        <taxon>Unionida</taxon>
        <taxon>Unionoidea</taxon>
        <taxon>Unionidae</taxon>
        <taxon>Unioninae</taxon>
        <taxon>Sinanodonta</taxon>
    </lineage>
</organism>
<comment type="caution">
    <text evidence="3">The sequence shown here is derived from an EMBL/GenBank/DDBJ whole genome shotgun (WGS) entry which is preliminary data.</text>
</comment>
<protein>
    <submittedName>
        <fullName evidence="3">Uncharacterized protein</fullName>
    </submittedName>
</protein>
<evidence type="ECO:0000256" key="1">
    <source>
        <dbReference type="SAM" id="Coils"/>
    </source>
</evidence>
<feature type="compositionally biased region" description="Polar residues" evidence="2">
    <location>
        <begin position="119"/>
        <end position="129"/>
    </location>
</feature>
<evidence type="ECO:0000313" key="3">
    <source>
        <dbReference type="EMBL" id="KAL3876120.1"/>
    </source>
</evidence>
<proteinExistence type="predicted"/>
<reference evidence="3 4" key="1">
    <citation type="submission" date="2024-11" db="EMBL/GenBank/DDBJ databases">
        <title>Chromosome-level genome assembly of the freshwater bivalve Anodonta woodiana.</title>
        <authorList>
            <person name="Chen X."/>
        </authorList>
    </citation>
    <scope>NUCLEOTIDE SEQUENCE [LARGE SCALE GENOMIC DNA]</scope>
    <source>
        <strain evidence="3">MN2024</strain>
        <tissue evidence="3">Gills</tissue>
    </source>
</reference>
<evidence type="ECO:0000313" key="4">
    <source>
        <dbReference type="Proteomes" id="UP001634394"/>
    </source>
</evidence>
<accession>A0ABD3WRJ1</accession>
<sequence length="129" mass="14510">MATGDSQTTLENLEENLTNMLQRLNTTCADLENAAVTKTKGSNLLKTMKSAIELLKKITIKAEKCENLCEKIQNQQGLRKEYPRLFLIKILRLYTQESGEEDVNLIVATEDEEFHSAEEPSSSNGEEDS</sequence>
<evidence type="ECO:0000256" key="2">
    <source>
        <dbReference type="SAM" id="MobiDB-lite"/>
    </source>
</evidence>
<keyword evidence="1" id="KW-0175">Coiled coil</keyword>
<dbReference type="EMBL" id="JBJQND010000005">
    <property type="protein sequence ID" value="KAL3876120.1"/>
    <property type="molecule type" value="Genomic_DNA"/>
</dbReference>
<gene>
    <name evidence="3" type="ORF">ACJMK2_033995</name>
</gene>
<name>A0ABD3WRJ1_SINWO</name>
<feature type="region of interest" description="Disordered" evidence="2">
    <location>
        <begin position="110"/>
        <end position="129"/>
    </location>
</feature>
<keyword evidence="4" id="KW-1185">Reference proteome</keyword>
<dbReference type="AlphaFoldDB" id="A0ABD3WRJ1"/>
<feature type="coiled-coil region" evidence="1">
    <location>
        <begin position="10"/>
        <end position="75"/>
    </location>
</feature>
<dbReference type="EMBL" id="JBJQND010000005">
    <property type="protein sequence ID" value="KAL3876121.1"/>
    <property type="molecule type" value="Genomic_DNA"/>
</dbReference>